<comment type="cofactor">
    <cofactor evidence="3">
        <name>FMN</name>
        <dbReference type="ChEBI" id="CHEBI:58210"/>
    </cofactor>
    <text evidence="3">Binds 1 FMN per subunit.</text>
</comment>
<dbReference type="UniPathway" id="UPA00241">
    <property type="reaction ID" value="UER00353"/>
</dbReference>
<comment type="similarity">
    <text evidence="3 4">In the N-terminal section; belongs to the HFCD (homo-oligomeric flavin containing Cys decarboxylase) superfamily.</text>
</comment>
<comment type="pathway">
    <text evidence="3 4">Cofactor biosynthesis; coenzyme A biosynthesis; CoA from (R)-pantothenate: step 2/5.</text>
</comment>
<dbReference type="EC" id="6.3.2.5" evidence="3"/>
<dbReference type="InterPro" id="IPR003382">
    <property type="entry name" value="Flavoprotein"/>
</dbReference>
<dbReference type="GO" id="GO:0004633">
    <property type="term" value="F:phosphopantothenoylcysteine decarboxylase activity"/>
    <property type="evidence" value="ECO:0007669"/>
    <property type="project" value="UniProtKB-UniRule"/>
</dbReference>
<dbReference type="InterPro" id="IPR036551">
    <property type="entry name" value="Flavin_trans-like"/>
</dbReference>
<comment type="cofactor">
    <cofactor evidence="3">
        <name>Mg(2+)</name>
        <dbReference type="ChEBI" id="CHEBI:18420"/>
    </cofactor>
</comment>
<evidence type="ECO:0000256" key="4">
    <source>
        <dbReference type="RuleBase" id="RU364078"/>
    </source>
</evidence>
<reference evidence="7 8" key="1">
    <citation type="submission" date="2020-06" db="EMBL/GenBank/DDBJ databases">
        <title>Dysbiosis in marine aquaculture revealed through microbiome analysis: reverse ecology for environmental sustainability.</title>
        <authorList>
            <person name="Haro-Moreno J.M."/>
            <person name="Coutinho F.H."/>
            <person name="Zaragoza-Solas A."/>
            <person name="Picazo A."/>
            <person name="Almagro-Moreno S."/>
            <person name="Lopez-Perez M."/>
        </authorList>
    </citation>
    <scope>NUCLEOTIDE SEQUENCE [LARGE SCALE GENOMIC DNA]</scope>
    <source>
        <strain evidence="7">MCMED-G41</strain>
    </source>
</reference>
<dbReference type="Pfam" id="PF02441">
    <property type="entry name" value="Flavoprotein"/>
    <property type="match status" value="1"/>
</dbReference>
<evidence type="ECO:0000313" key="8">
    <source>
        <dbReference type="Proteomes" id="UP000551848"/>
    </source>
</evidence>
<dbReference type="Gene3D" id="3.40.50.1950">
    <property type="entry name" value="Flavin prenyltransferase-like"/>
    <property type="match status" value="1"/>
</dbReference>
<dbReference type="GO" id="GO:0015941">
    <property type="term" value="P:pantothenate catabolic process"/>
    <property type="evidence" value="ECO:0007669"/>
    <property type="project" value="InterPro"/>
</dbReference>
<dbReference type="Gene3D" id="3.40.50.10300">
    <property type="entry name" value="CoaB-like"/>
    <property type="match status" value="1"/>
</dbReference>
<dbReference type="Proteomes" id="UP000551848">
    <property type="component" value="Unassembled WGS sequence"/>
</dbReference>
<feature type="binding site" evidence="3">
    <location>
        <begin position="272"/>
        <end position="274"/>
    </location>
    <ligand>
        <name>CTP</name>
        <dbReference type="ChEBI" id="CHEBI:37563"/>
    </ligand>
</feature>
<dbReference type="AlphaFoldDB" id="A0A838Y0W5"/>
<dbReference type="GO" id="GO:0010181">
    <property type="term" value="F:FMN binding"/>
    <property type="evidence" value="ECO:0007669"/>
    <property type="project" value="UniProtKB-UniRule"/>
</dbReference>
<keyword evidence="3" id="KW-0511">Multifunctional enzyme</keyword>
<comment type="caution">
    <text evidence="3">Lacks conserved residue(s) required for the propagation of feature annotation.</text>
</comment>
<dbReference type="InterPro" id="IPR007085">
    <property type="entry name" value="DNA/pantothenate-metab_flavo_C"/>
</dbReference>
<comment type="similarity">
    <text evidence="3 4">In the C-terminal section; belongs to the PPC synthetase family.</text>
</comment>
<comment type="catalytic activity">
    <reaction evidence="3 4">
        <text>(R)-4'-phosphopantothenate + L-cysteine + CTP = N-[(R)-4-phosphopantothenoyl]-L-cysteine + CMP + diphosphate + H(+)</text>
        <dbReference type="Rhea" id="RHEA:19397"/>
        <dbReference type="ChEBI" id="CHEBI:10986"/>
        <dbReference type="ChEBI" id="CHEBI:15378"/>
        <dbReference type="ChEBI" id="CHEBI:33019"/>
        <dbReference type="ChEBI" id="CHEBI:35235"/>
        <dbReference type="ChEBI" id="CHEBI:37563"/>
        <dbReference type="ChEBI" id="CHEBI:59458"/>
        <dbReference type="ChEBI" id="CHEBI:60377"/>
        <dbReference type="EC" id="6.3.2.5"/>
    </reaction>
</comment>
<dbReference type="InterPro" id="IPR035929">
    <property type="entry name" value="CoaB-like_sf"/>
</dbReference>
<keyword evidence="3 4" id="KW-0288">FMN</keyword>
<feature type="binding site" evidence="3">
    <location>
        <position position="341"/>
    </location>
    <ligand>
        <name>CTP</name>
        <dbReference type="ChEBI" id="CHEBI:37563"/>
    </ligand>
</feature>
<evidence type="ECO:0000256" key="1">
    <source>
        <dbReference type="ARBA" id="ARBA00022793"/>
    </source>
</evidence>
<keyword evidence="3" id="KW-0479">Metal-binding</keyword>
<feature type="binding site" evidence="3">
    <location>
        <position position="288"/>
    </location>
    <ligand>
        <name>CTP</name>
        <dbReference type="ChEBI" id="CHEBI:37563"/>
    </ligand>
</feature>
<dbReference type="HAMAP" id="MF_02225">
    <property type="entry name" value="CoaBC"/>
    <property type="match status" value="1"/>
</dbReference>
<feature type="domain" description="DNA/pantothenate metabolism flavoprotein C-terminal" evidence="6">
    <location>
        <begin position="185"/>
        <end position="393"/>
    </location>
</feature>
<proteinExistence type="inferred from homology"/>
<dbReference type="NCBIfam" id="TIGR00521">
    <property type="entry name" value="coaBC_dfp"/>
    <property type="match status" value="1"/>
</dbReference>
<feature type="domain" description="Flavoprotein" evidence="5">
    <location>
        <begin position="8"/>
        <end position="177"/>
    </location>
</feature>
<evidence type="ECO:0000313" key="7">
    <source>
        <dbReference type="EMBL" id="MBA4692455.1"/>
    </source>
</evidence>
<dbReference type="InterPro" id="IPR005252">
    <property type="entry name" value="CoaBC"/>
</dbReference>
<dbReference type="GO" id="GO:0004632">
    <property type="term" value="F:phosphopantothenate--cysteine ligase activity"/>
    <property type="evidence" value="ECO:0007669"/>
    <property type="project" value="UniProtKB-UniRule"/>
</dbReference>
<accession>A0A838Y0W5</accession>
<comment type="function">
    <text evidence="4">Catalyzes two steps in the biosynthesis of coenzyme A. In the first step cysteine is conjugated to 4'-phosphopantothenate to form 4-phosphopantothenoylcysteine, in the latter compound is decarboxylated to form 4'-phosphopantotheine.</text>
</comment>
<keyword evidence="1 3" id="KW-0210">Decarboxylase</keyword>
<comment type="function">
    <text evidence="3">Catalyzes two sequential steps in the biosynthesis of coenzyme A. In the first step cysteine is conjugated to 4'-phosphopantothenate to form 4-phosphopantothenoylcysteine. In the second step the latter compound is decarboxylated to form 4'-phosphopantotheine.</text>
</comment>
<comment type="caution">
    <text evidence="7">The sequence shown here is derived from an EMBL/GenBank/DDBJ whole genome shotgun (WGS) entry which is preliminary data.</text>
</comment>
<name>A0A838Y0W5_9GAMM</name>
<organism evidence="7 8">
    <name type="scientific">SAR86 cluster bacterium</name>
    <dbReference type="NCBI Taxonomy" id="2030880"/>
    <lineage>
        <taxon>Bacteria</taxon>
        <taxon>Pseudomonadati</taxon>
        <taxon>Pseudomonadota</taxon>
        <taxon>Gammaproteobacteria</taxon>
        <taxon>SAR86 cluster</taxon>
    </lineage>
</organism>
<dbReference type="SUPFAM" id="SSF102645">
    <property type="entry name" value="CoaB-like"/>
    <property type="match status" value="1"/>
</dbReference>
<evidence type="ECO:0000259" key="6">
    <source>
        <dbReference type="Pfam" id="PF04127"/>
    </source>
</evidence>
<dbReference type="EMBL" id="JACETL010000012">
    <property type="protein sequence ID" value="MBA4692455.1"/>
    <property type="molecule type" value="Genomic_DNA"/>
</dbReference>
<comment type="pathway">
    <text evidence="3 4">Cofactor biosynthesis; coenzyme A biosynthesis; CoA from (R)-pantothenate: step 3/5.</text>
</comment>
<feature type="binding site" evidence="3">
    <location>
        <position position="278"/>
    </location>
    <ligand>
        <name>CTP</name>
        <dbReference type="ChEBI" id="CHEBI:37563"/>
    </ligand>
</feature>
<comment type="catalytic activity">
    <reaction evidence="3 4">
        <text>N-[(R)-4-phosphopantothenoyl]-L-cysteine + H(+) = (R)-4'-phosphopantetheine + CO2</text>
        <dbReference type="Rhea" id="RHEA:16793"/>
        <dbReference type="ChEBI" id="CHEBI:15378"/>
        <dbReference type="ChEBI" id="CHEBI:16526"/>
        <dbReference type="ChEBI" id="CHEBI:59458"/>
        <dbReference type="ChEBI" id="CHEBI:61723"/>
        <dbReference type="EC" id="4.1.1.36"/>
    </reaction>
</comment>
<dbReference type="PANTHER" id="PTHR14359">
    <property type="entry name" value="HOMO-OLIGOMERIC FLAVIN CONTAINING CYS DECARBOXYLASE FAMILY"/>
    <property type="match status" value="1"/>
</dbReference>
<feature type="region of interest" description="Phosphopantothenate--cysteine ligase" evidence="3">
    <location>
        <begin position="190"/>
        <end position="400"/>
    </location>
</feature>
<feature type="binding site" evidence="3">
    <location>
        <position position="323"/>
    </location>
    <ligand>
        <name>CTP</name>
        <dbReference type="ChEBI" id="CHEBI:37563"/>
    </ligand>
</feature>
<evidence type="ECO:0000256" key="2">
    <source>
        <dbReference type="ARBA" id="ARBA00023239"/>
    </source>
</evidence>
<dbReference type="GO" id="GO:0015937">
    <property type="term" value="P:coenzyme A biosynthetic process"/>
    <property type="evidence" value="ECO:0007669"/>
    <property type="project" value="UniProtKB-UniRule"/>
</dbReference>
<dbReference type="GO" id="GO:0071513">
    <property type="term" value="C:phosphopantothenoylcysteine decarboxylase complex"/>
    <property type="evidence" value="ECO:0007669"/>
    <property type="project" value="TreeGrafter"/>
</dbReference>
<evidence type="ECO:0000259" key="5">
    <source>
        <dbReference type="Pfam" id="PF02441"/>
    </source>
</evidence>
<keyword evidence="3 4" id="KW-0285">Flavoprotein</keyword>
<dbReference type="EC" id="4.1.1.36" evidence="3"/>
<feature type="region of interest" description="Phosphopantothenoylcysteine decarboxylase" evidence="3">
    <location>
        <begin position="1"/>
        <end position="189"/>
    </location>
</feature>
<protein>
    <recommendedName>
        <fullName evidence="3">Coenzyme A biosynthesis bifunctional protein CoaBC</fullName>
    </recommendedName>
    <alternativeName>
        <fullName evidence="3">DNA/pantothenate metabolism flavoprotein</fullName>
    </alternativeName>
    <alternativeName>
        <fullName evidence="3">Phosphopantothenoylcysteine synthetase/decarboxylase</fullName>
        <shortName evidence="3">PPCS-PPCDC</shortName>
    </alternativeName>
    <domain>
        <recommendedName>
            <fullName evidence="3">Phosphopantothenoylcysteine decarboxylase</fullName>
            <shortName evidence="3">PPC decarboxylase</shortName>
            <shortName evidence="3">PPC-DC</shortName>
            <ecNumber evidence="3">4.1.1.36</ecNumber>
        </recommendedName>
        <alternativeName>
            <fullName evidence="3">CoaC</fullName>
        </alternativeName>
    </domain>
    <domain>
        <recommendedName>
            <fullName evidence="3">Phosphopantothenate--cysteine ligase</fullName>
            <ecNumber evidence="3">6.3.2.5</ecNumber>
        </recommendedName>
        <alternativeName>
            <fullName evidence="3">CoaB</fullName>
        </alternativeName>
        <alternativeName>
            <fullName evidence="3">Phosphopantothenoylcysteine synthetase</fullName>
            <shortName evidence="3">PPC synthetase</shortName>
            <shortName evidence="3">PPC-S</shortName>
        </alternativeName>
    </domain>
</protein>
<sequence length="400" mass="43757">MKNEQSSNILLCITGSIAAYKSADLARLFKKNGDNVRILMTDSACEFITPLTMQAISGNSVHRNLLDETAEQAMGHIELAKWADTILIAPCSAETISRLSSGRADDLLGAIVLASKAQIYVAPAMNKNMWSNTATQNNFNSLQSRGIIFIGPSKGEQACGDSGYGRMSEPEEIYETVKMSENKFLNGKKIIITAGPTREQIDPVRFISNNSSGKMGFALAEAASKSGADVTLITGPVSLECSNKILRIDVKTATEMYVESKKYIVDADIFIGCAAVADYSPVIQNQNKIKKSSSKDIQISLKKNIDIIASLSKEFPDKKFMGFCAETEKIEEHAKVKLVEKGLDFIVANDVSKKDIGFDSDFNEISVFTKESHTHFQKASKNLLAVQLINMLSKNNQSIH</sequence>
<dbReference type="Pfam" id="PF04127">
    <property type="entry name" value="DFP"/>
    <property type="match status" value="1"/>
</dbReference>
<dbReference type="GO" id="GO:0046872">
    <property type="term" value="F:metal ion binding"/>
    <property type="evidence" value="ECO:0007669"/>
    <property type="project" value="UniProtKB-KW"/>
</dbReference>
<dbReference type="PANTHER" id="PTHR14359:SF6">
    <property type="entry name" value="PHOSPHOPANTOTHENOYLCYSTEINE DECARBOXYLASE"/>
    <property type="match status" value="1"/>
</dbReference>
<keyword evidence="3 4" id="KW-0436">Ligase</keyword>
<dbReference type="SUPFAM" id="SSF52507">
    <property type="entry name" value="Homo-oligomeric flavin-containing Cys decarboxylases, HFCD"/>
    <property type="match status" value="1"/>
</dbReference>
<evidence type="ECO:0000256" key="3">
    <source>
        <dbReference type="HAMAP-Rule" id="MF_02225"/>
    </source>
</evidence>
<keyword evidence="3" id="KW-0460">Magnesium</keyword>
<keyword evidence="2 3" id="KW-0456">Lyase</keyword>
<gene>
    <name evidence="3 7" type="primary">coaBC</name>
    <name evidence="7" type="ORF">H2072_01765</name>
</gene>
<feature type="binding site" evidence="3">
    <location>
        <position position="337"/>
    </location>
    <ligand>
        <name>CTP</name>
        <dbReference type="ChEBI" id="CHEBI:37563"/>
    </ligand>
</feature>
<feature type="active site" description="Proton donor" evidence="3">
    <location>
        <position position="159"/>
    </location>
</feature>